<dbReference type="PANTHER" id="PTHR23084:SF263">
    <property type="entry name" value="MORN REPEAT-CONTAINING PROTEIN 1"/>
    <property type="match status" value="1"/>
</dbReference>
<evidence type="ECO:0000313" key="3">
    <source>
        <dbReference type="Proteomes" id="UP000039865"/>
    </source>
</evidence>
<reference evidence="2 3" key="1">
    <citation type="submission" date="2014-06" db="EMBL/GenBank/DDBJ databases">
        <authorList>
            <person name="Swart Estienne"/>
        </authorList>
    </citation>
    <scope>NUCLEOTIDE SEQUENCE [LARGE SCALE GENOMIC DNA]</scope>
    <source>
        <strain evidence="2 3">130c</strain>
    </source>
</reference>
<proteinExistence type="predicted"/>
<dbReference type="Proteomes" id="UP000039865">
    <property type="component" value="Unassembled WGS sequence"/>
</dbReference>
<gene>
    <name evidence="2" type="primary">Contig10660.g11380</name>
    <name evidence="2" type="ORF">STYLEM_50</name>
</gene>
<organism evidence="2 3">
    <name type="scientific">Stylonychia lemnae</name>
    <name type="common">Ciliate</name>
    <dbReference type="NCBI Taxonomy" id="5949"/>
    <lineage>
        <taxon>Eukaryota</taxon>
        <taxon>Sar</taxon>
        <taxon>Alveolata</taxon>
        <taxon>Ciliophora</taxon>
        <taxon>Intramacronucleata</taxon>
        <taxon>Spirotrichea</taxon>
        <taxon>Stichotrichia</taxon>
        <taxon>Sporadotrichida</taxon>
        <taxon>Oxytrichidae</taxon>
        <taxon>Stylonychinae</taxon>
        <taxon>Stylonychia</taxon>
    </lineage>
</organism>
<protein>
    <submittedName>
        <fullName evidence="2">Phosphatidylinositol-4-phosphate 5</fullName>
    </submittedName>
</protein>
<dbReference type="SUPFAM" id="SSF82185">
    <property type="entry name" value="Histone H3 K4-specific methyltransferase SET7/9 N-terminal domain"/>
    <property type="match status" value="4"/>
</dbReference>
<dbReference type="EMBL" id="CCKQ01000047">
    <property type="protein sequence ID" value="CDW71111.1"/>
    <property type="molecule type" value="Genomic_DNA"/>
</dbReference>
<dbReference type="PANTHER" id="PTHR23084">
    <property type="entry name" value="PHOSPHATIDYLINOSITOL-4-PHOSPHATE 5-KINASE RELATED"/>
    <property type="match status" value="1"/>
</dbReference>
<dbReference type="SMART" id="SM00698">
    <property type="entry name" value="MORN"/>
    <property type="match status" value="12"/>
</dbReference>
<dbReference type="InParanoid" id="A0A077ZRI6"/>
<dbReference type="Pfam" id="PF02493">
    <property type="entry name" value="MORN"/>
    <property type="match status" value="14"/>
</dbReference>
<keyword evidence="3" id="KW-1185">Reference proteome</keyword>
<dbReference type="InterPro" id="IPR003409">
    <property type="entry name" value="MORN"/>
</dbReference>
<evidence type="ECO:0000313" key="2">
    <source>
        <dbReference type="EMBL" id="CDW71111.1"/>
    </source>
</evidence>
<accession>A0A077ZRI6</accession>
<keyword evidence="1" id="KW-0677">Repeat</keyword>
<name>A0A077ZRI6_STYLE</name>
<evidence type="ECO:0000256" key="1">
    <source>
        <dbReference type="ARBA" id="ARBA00022737"/>
    </source>
</evidence>
<dbReference type="OrthoDB" id="10248261at2759"/>
<dbReference type="OMA" id="EANGCKY"/>
<dbReference type="AlphaFoldDB" id="A0A077ZRI6"/>
<sequence length="658" mass="76016">MKDNLNAVSDIKLSNHSINKSLTNNINHILISNSQLKSNVGLEQGSRMSKGNNSRLFQDVKIKRLSTAFNSRRQSSDNADNHQIQLMQNNNNSNHEKSSLNWNSNDQVMDFQSSVSLLSSDKYDPKKEYYKNKKKRQEQPGAVLNQFMFSNETHLLKSINGFDHIEEEVENDVQPWNIKNQEYEGNFQDGFRNGIGRMIYHNGDIYRGQFLKNLRHGSGSILFKDGRYFRGNWQNDMFHGRGIYKMSGDPDSLIIEGQFDSGHIVPGQVKIQYQNGEIYEGKVNAQLKREGQFGKFYFLNGDTYEGEWIRDKRQGKGKLFFHRGGEFEGIFKDDEIYDGKLRDKNDNLFANDKKKGGYFLRGKLHGYGKASFSNGDEYEGEFRDGVFSGKGKLIYKNLDPQYYEEATYIGQFRNHKREGYGEMAWSIGREEYKGLWKNDQRLKGSMVLSDGNVYDGEWLNDAFHGKGKLTFKSFSKGDKGITFEGQFDSGHQTSYGKLIHPNGDIYQGDLDEQKMHGKGILYKANGDIYDCQWIDDRKEGTGFIQYSNGDSFKGEFHDDKIDGFGTLMMRENKQLYIGNWTNNNKQGQAYLIYSDRNKYFEGNFKNNKPDGQGHIINEPPDMTKIFSHFNIPEDWNTIQCSIKIQKDIIQLLQRINKN</sequence>
<dbReference type="Gene3D" id="2.20.110.10">
    <property type="entry name" value="Histone H3 K4-specific methyltransferase SET7/9 N-terminal domain"/>
    <property type="match status" value="5"/>
</dbReference>